<dbReference type="eggNOG" id="arCOG04077">
    <property type="taxonomic scope" value="Archaea"/>
</dbReference>
<keyword evidence="7" id="KW-1185">Reference proteome</keyword>
<sequence length="64" mass="7236">MKKQYLACKICKRLTTDQFCPVHGDEKTTEEWFGFVIVNDPEGSVIAKRAGITEPGMYAIKVRS</sequence>
<reference evidence="4 6" key="1">
    <citation type="journal article" date="2004" name="Proc. Natl. Acad. Sci. U.S.A.">
        <title>Genome sequence of Picrophilus torridus and its implications for life around pH 0.</title>
        <authorList>
            <person name="Futterer O."/>
            <person name="Angelov A."/>
            <person name="Liesegang H."/>
            <person name="Gottschalk G."/>
            <person name="Schleper C."/>
            <person name="Schepers B."/>
            <person name="Dock C."/>
            <person name="Antranikian G."/>
            <person name="Liebl W."/>
        </authorList>
    </citation>
    <scope>NUCLEOTIDE SEQUENCE [LARGE SCALE GENOMIC DNA]</scope>
    <source>
        <strain evidence="6">ATCC 700027 / DSM 9790 / JCM 10055 / NBRC 100828</strain>
        <strain evidence="4">DSM 9790</strain>
    </source>
</reference>
<feature type="binding site" evidence="2">
    <location>
        <position position="8"/>
    </location>
    <ligand>
        <name>Zn(2+)</name>
        <dbReference type="ChEBI" id="CHEBI:29105"/>
    </ligand>
</feature>
<keyword evidence="2" id="KW-0862">Zinc</keyword>
<dbReference type="InterPro" id="IPR007178">
    <property type="entry name" value="Spt4_arch"/>
</dbReference>
<dbReference type="SMART" id="SM01389">
    <property type="entry name" value="Spt4"/>
    <property type="match status" value="1"/>
</dbReference>
<keyword evidence="4" id="KW-0240">DNA-directed RNA polymerase</keyword>
<feature type="binding site" evidence="2">
    <location>
        <position position="23"/>
    </location>
    <ligand>
        <name>Zn(2+)</name>
        <dbReference type="ChEBI" id="CHEBI:29105"/>
    </ligand>
</feature>
<dbReference type="HAMAP" id="MF_00949">
    <property type="entry name" value="Spt4_arch"/>
    <property type="match status" value="1"/>
</dbReference>
<accession>Q6L0Q0</accession>
<organism evidence="4 6">
    <name type="scientific">Picrophilus torridus (strain ATCC 700027 / DSM 9790 / JCM 10055 / NBRC 100828 / KAW 2/3)</name>
    <dbReference type="NCBI Taxonomy" id="1122961"/>
    <lineage>
        <taxon>Archaea</taxon>
        <taxon>Methanobacteriati</taxon>
        <taxon>Thermoplasmatota</taxon>
        <taxon>Thermoplasmata</taxon>
        <taxon>Thermoplasmatales</taxon>
        <taxon>Picrophilaceae</taxon>
        <taxon>Picrophilus</taxon>
    </lineage>
</organism>
<evidence type="ECO:0000313" key="7">
    <source>
        <dbReference type="Proteomes" id="UP000192315"/>
    </source>
</evidence>
<dbReference type="KEGG" id="pto:PTO0867"/>
<feature type="binding site" evidence="2">
    <location>
        <position position="11"/>
    </location>
    <ligand>
        <name>Zn(2+)</name>
        <dbReference type="ChEBI" id="CHEBI:29105"/>
    </ligand>
</feature>
<evidence type="ECO:0000313" key="4">
    <source>
        <dbReference type="EMBL" id="AAT43452.1"/>
    </source>
</evidence>
<dbReference type="InParanoid" id="Q6L0Q0"/>
<keyword evidence="2" id="KW-0805">Transcription regulation</keyword>
<dbReference type="GO" id="GO:0016779">
    <property type="term" value="F:nucleotidyltransferase activity"/>
    <property type="evidence" value="ECO:0007669"/>
    <property type="project" value="UniProtKB-KW"/>
</dbReference>
<dbReference type="GeneID" id="2844036"/>
<feature type="domain" description="Spt4/RpoE2 zinc finger" evidence="3">
    <location>
        <begin position="5"/>
        <end position="63"/>
    </location>
</feature>
<evidence type="ECO:0000313" key="6">
    <source>
        <dbReference type="Proteomes" id="UP000000438"/>
    </source>
</evidence>
<dbReference type="PaxDb" id="263820-PTO0867"/>
<dbReference type="Proteomes" id="UP000000438">
    <property type="component" value="Chromosome"/>
</dbReference>
<dbReference type="PANTHER" id="PTHR40704">
    <property type="entry name" value="TRANSCRIPTION ELONGATION FACTOR SPT4"/>
    <property type="match status" value="1"/>
</dbReference>
<dbReference type="OrthoDB" id="275101at2157"/>
<evidence type="ECO:0000256" key="1">
    <source>
        <dbReference type="ARBA" id="ARBA00023163"/>
    </source>
</evidence>
<dbReference type="GO" id="GO:0008270">
    <property type="term" value="F:zinc ion binding"/>
    <property type="evidence" value="ECO:0007669"/>
    <property type="project" value="UniProtKB-UniRule"/>
</dbReference>
<dbReference type="InterPro" id="IPR022800">
    <property type="entry name" value="Spt4/RpoE2_Znf"/>
</dbReference>
<dbReference type="Gene3D" id="2.20.28.90">
    <property type="match status" value="1"/>
</dbReference>
<dbReference type="NCBIfam" id="NF041664">
    <property type="entry name" value="RNAP_arch_Epp"/>
    <property type="match status" value="1"/>
</dbReference>
<keyword evidence="4" id="KW-0548">Nucleotidyltransferase</keyword>
<dbReference type="PANTHER" id="PTHR40704:SF1">
    <property type="entry name" value="TRANSCRIPTION ELONGATION FACTOR SPT4"/>
    <property type="match status" value="1"/>
</dbReference>
<dbReference type="AlphaFoldDB" id="Q6L0Q0"/>
<reference evidence="4" key="2">
    <citation type="submission" date="2004-02" db="EMBL/GenBank/DDBJ databases">
        <authorList>
            <person name="Fuetterer O."/>
            <person name="Angelov A."/>
            <person name="Liesegang H."/>
            <person name="Gottschalk G."/>
            <person name="Schleper C."/>
            <person name="Schepers B."/>
            <person name="Dock C."/>
            <person name="Antranikian G."/>
            <person name="Liebl W."/>
        </authorList>
    </citation>
    <scope>NUCLEOTIDE SEQUENCE</scope>
    <source>
        <strain evidence="4">DSM 9790</strain>
    </source>
</reference>
<dbReference type="InterPro" id="IPR029040">
    <property type="entry name" value="RPABC4/Spt4"/>
</dbReference>
<keyword evidence="2" id="KW-0479">Metal-binding</keyword>
<dbReference type="EMBL" id="FWYE01000001">
    <property type="protein sequence ID" value="SMD30239.1"/>
    <property type="molecule type" value="Genomic_DNA"/>
</dbReference>
<keyword evidence="4" id="KW-0808">Transferase</keyword>
<dbReference type="STRING" id="263820.PTO0867"/>
<dbReference type="EMBL" id="AE017261">
    <property type="protein sequence ID" value="AAT43452.1"/>
    <property type="molecule type" value="Genomic_DNA"/>
</dbReference>
<dbReference type="SUPFAM" id="SSF63393">
    <property type="entry name" value="RNA polymerase subunits"/>
    <property type="match status" value="1"/>
</dbReference>
<dbReference type="InterPro" id="IPR038589">
    <property type="entry name" value="Spt4_dom_sf"/>
</dbReference>
<evidence type="ECO:0000256" key="2">
    <source>
        <dbReference type="HAMAP-Rule" id="MF_00949"/>
    </source>
</evidence>
<protein>
    <recommendedName>
        <fullName evidence="2">Transcription elongation factor Spt4</fullName>
    </recommendedName>
</protein>
<keyword evidence="1 2" id="KW-0804">Transcription</keyword>
<dbReference type="RefSeq" id="WP_011177668.1">
    <property type="nucleotide sequence ID" value="NC_005877.1"/>
</dbReference>
<dbReference type="Pfam" id="PF06093">
    <property type="entry name" value="Spt4"/>
    <property type="match status" value="1"/>
</dbReference>
<comment type="similarity">
    <text evidence="2">Belongs to the archaeal Spt4 family.</text>
</comment>
<feature type="binding site" evidence="2">
    <location>
        <position position="20"/>
    </location>
    <ligand>
        <name>Zn(2+)</name>
        <dbReference type="ChEBI" id="CHEBI:29105"/>
    </ligand>
</feature>
<accession>A0A8G2L7E4</accession>
<gene>
    <name evidence="2" type="primary">spt4</name>
    <name evidence="4" type="ordered locus">PTO0867</name>
    <name evidence="5" type="ORF">SAMN02745355_0106</name>
</gene>
<comment type="subunit">
    <text evidence="2">Heterodimer composed of Spt4 and Spt5.</text>
</comment>
<dbReference type="NCBIfam" id="NF005003">
    <property type="entry name" value="PRK06393.1"/>
    <property type="match status" value="1"/>
</dbReference>
<proteinExistence type="inferred from homology"/>
<name>Q6L0Q0_PICTO</name>
<evidence type="ECO:0000313" key="5">
    <source>
        <dbReference type="EMBL" id="SMD30239.1"/>
    </source>
</evidence>
<reference evidence="5 7" key="3">
    <citation type="submission" date="2017-04" db="EMBL/GenBank/DDBJ databases">
        <authorList>
            <person name="Varghese N."/>
            <person name="Submissions S."/>
        </authorList>
    </citation>
    <scope>NUCLEOTIDE SEQUENCE [LARGE SCALE GENOMIC DNA]</scope>
    <source>
        <strain evidence="5 7">DSM 9789</strain>
    </source>
</reference>
<evidence type="ECO:0000259" key="3">
    <source>
        <dbReference type="SMART" id="SM01389"/>
    </source>
</evidence>
<comment type="function">
    <text evidence="2">Stimulates transcription elongation.</text>
</comment>
<dbReference type="GO" id="GO:0000428">
    <property type="term" value="C:DNA-directed RNA polymerase complex"/>
    <property type="evidence" value="ECO:0007669"/>
    <property type="project" value="UniProtKB-KW"/>
</dbReference>
<dbReference type="HOGENOM" id="CLU_199467_0_0_2"/>
<dbReference type="GO" id="GO:0006355">
    <property type="term" value="P:regulation of DNA-templated transcription"/>
    <property type="evidence" value="ECO:0007669"/>
    <property type="project" value="UniProtKB-UniRule"/>
</dbReference>
<dbReference type="Proteomes" id="UP000192315">
    <property type="component" value="Unassembled WGS sequence"/>
</dbReference>